<reference evidence="2 3" key="1">
    <citation type="submission" date="2019-03" db="EMBL/GenBank/DDBJ databases">
        <title>Genomic Encyclopedia of Type Strains, Phase IV (KMG-IV): sequencing the most valuable type-strain genomes for metagenomic binning, comparative biology and taxonomic classification.</title>
        <authorList>
            <person name="Goeker M."/>
        </authorList>
    </citation>
    <scope>NUCLEOTIDE SEQUENCE [LARGE SCALE GENOMIC DNA]</scope>
    <source>
        <strain evidence="2 3">DSM 46770</strain>
    </source>
</reference>
<keyword evidence="1" id="KW-0812">Transmembrane</keyword>
<name>A0A4R6V6K6_9ACTN</name>
<comment type="caution">
    <text evidence="2">The sequence shown here is derived from an EMBL/GenBank/DDBJ whole genome shotgun (WGS) entry which is preliminary data.</text>
</comment>
<keyword evidence="1" id="KW-0472">Membrane</keyword>
<proteinExistence type="predicted"/>
<keyword evidence="1" id="KW-1133">Transmembrane helix</keyword>
<feature type="transmembrane region" description="Helical" evidence="1">
    <location>
        <begin position="20"/>
        <end position="39"/>
    </location>
</feature>
<evidence type="ECO:0000256" key="1">
    <source>
        <dbReference type="SAM" id="Phobius"/>
    </source>
</evidence>
<organism evidence="2 3">
    <name type="scientific">Actinorugispora endophytica</name>
    <dbReference type="NCBI Taxonomy" id="1605990"/>
    <lineage>
        <taxon>Bacteria</taxon>
        <taxon>Bacillati</taxon>
        <taxon>Actinomycetota</taxon>
        <taxon>Actinomycetes</taxon>
        <taxon>Streptosporangiales</taxon>
        <taxon>Nocardiopsidaceae</taxon>
        <taxon>Actinorugispora</taxon>
    </lineage>
</organism>
<protein>
    <submittedName>
        <fullName evidence="2">Uncharacterized protein</fullName>
    </submittedName>
</protein>
<dbReference type="RefSeq" id="WP_133739441.1">
    <property type="nucleotide sequence ID" value="NZ_SNYN01000001.1"/>
</dbReference>
<keyword evidence="3" id="KW-1185">Reference proteome</keyword>
<dbReference type="OrthoDB" id="3830620at2"/>
<accession>A0A4R6V6K6</accession>
<dbReference type="AlphaFoldDB" id="A0A4R6V6K6"/>
<gene>
    <name evidence="2" type="ORF">EV190_101138</name>
</gene>
<dbReference type="EMBL" id="SNYN01000001">
    <property type="protein sequence ID" value="TDQ54822.1"/>
    <property type="molecule type" value="Genomic_DNA"/>
</dbReference>
<dbReference type="Proteomes" id="UP000295281">
    <property type="component" value="Unassembled WGS sequence"/>
</dbReference>
<sequence>MNHPALQLAASSNPVADLASPGILGFTVIALIGGALFLLMRSMKGHLDVARSGDFDQRAAGATVPAEKSAEDD</sequence>
<evidence type="ECO:0000313" key="2">
    <source>
        <dbReference type="EMBL" id="TDQ54822.1"/>
    </source>
</evidence>
<evidence type="ECO:0000313" key="3">
    <source>
        <dbReference type="Proteomes" id="UP000295281"/>
    </source>
</evidence>